<evidence type="ECO:0000313" key="7">
    <source>
        <dbReference type="EMBL" id="KRL63592.1"/>
    </source>
</evidence>
<evidence type="ECO:0000259" key="5">
    <source>
        <dbReference type="Pfam" id="PF00149"/>
    </source>
</evidence>
<dbReference type="eggNOG" id="COG1409">
    <property type="taxonomic scope" value="Bacteria"/>
</dbReference>
<dbReference type="InterPro" id="IPR050884">
    <property type="entry name" value="CNP_phosphodiesterase-III"/>
</dbReference>
<keyword evidence="8" id="KW-1185">Reference proteome</keyword>
<evidence type="ECO:0008006" key="9">
    <source>
        <dbReference type="Google" id="ProtNLM"/>
    </source>
</evidence>
<dbReference type="Proteomes" id="UP000051931">
    <property type="component" value="Unassembled WGS sequence"/>
</dbReference>
<comment type="similarity">
    <text evidence="4">Belongs to the cyclic nucleotide phosphodiesterase class-III family.</text>
</comment>
<dbReference type="InterPro" id="IPR040869">
    <property type="entry name" value="CNP_C"/>
</dbReference>
<evidence type="ECO:0000256" key="2">
    <source>
        <dbReference type="ARBA" id="ARBA00022801"/>
    </source>
</evidence>
<keyword evidence="1" id="KW-0479">Metal-binding</keyword>
<gene>
    <name evidence="7" type="ORF">FC23_GL000500</name>
</gene>
<dbReference type="PANTHER" id="PTHR42988">
    <property type="entry name" value="PHOSPHOHYDROLASE"/>
    <property type="match status" value="1"/>
</dbReference>
<evidence type="ECO:0000256" key="3">
    <source>
        <dbReference type="ARBA" id="ARBA00023004"/>
    </source>
</evidence>
<dbReference type="InterPro" id="IPR004843">
    <property type="entry name" value="Calcineurin-like_PHP"/>
</dbReference>
<keyword evidence="2" id="KW-0378">Hydrolase</keyword>
<evidence type="ECO:0000313" key="8">
    <source>
        <dbReference type="Proteomes" id="UP000051931"/>
    </source>
</evidence>
<dbReference type="GO" id="GO:0046872">
    <property type="term" value="F:metal ion binding"/>
    <property type="evidence" value="ECO:0007669"/>
    <property type="project" value="UniProtKB-KW"/>
</dbReference>
<feature type="domain" description="Cyclic nucleotide phosphodiesterase C-terminal" evidence="6">
    <location>
        <begin position="310"/>
        <end position="397"/>
    </location>
</feature>
<dbReference type="Pfam" id="PF00149">
    <property type="entry name" value="Metallophos"/>
    <property type="match status" value="1"/>
</dbReference>
<feature type="domain" description="Calcineurin-like phosphoesterase" evidence="5">
    <location>
        <begin position="13"/>
        <end position="256"/>
    </location>
</feature>
<dbReference type="PIRSF" id="PIRSF034890">
    <property type="entry name" value="Pesteras_lmo2642"/>
    <property type="match status" value="1"/>
</dbReference>
<dbReference type="OrthoDB" id="2036332at2"/>
<dbReference type="Gene3D" id="3.60.21.10">
    <property type="match status" value="1"/>
</dbReference>
<dbReference type="Pfam" id="PF17839">
    <property type="entry name" value="CNP_C_terminal"/>
    <property type="match status" value="1"/>
</dbReference>
<evidence type="ECO:0000256" key="4">
    <source>
        <dbReference type="ARBA" id="ARBA00025742"/>
    </source>
</evidence>
<dbReference type="STRING" id="1122152.GCA_000425905_00266"/>
<dbReference type="RefSeq" id="WP_027825565.1">
    <property type="nucleotide sequence ID" value="NZ_AZFB01000002.1"/>
</dbReference>
<dbReference type="InterPro" id="IPR012365">
    <property type="entry name" value="Pesteras_lmo2642"/>
</dbReference>
<proteinExistence type="inferred from homology"/>
<sequence length="414" mass="48661">MLKNVLTEKENPKIWVLSDTHLIANELHDKGWAFKKMQDTSVGKDLHYQQKALLAFTRKVLEKHPDVVVVTGDITFNGERLSLQRFAEIFAPLKRQGIKLLVLPGNHDIYDGWARKFKEDVQYRTDQVSPQDFKEIFYDSSYRYAAREDGSSLAYSVNLSPKYRLILADSNIYPMEYSLTHPNTHGQIDDEELAFIEGEIIEAESNHQHVLFFMHHNLYRHNAVIYHNFVLDNASQVKRLFNKYNVQAVFSGHIHAQSIVKEADCTAYEVVTSCFSSTDQGYGEISLSNDKLTYHRHSFNMDDYLAPAEKHGHLNNYRQYLWDLFEKNNRYHLRYLDNMELSDEEKHKIARFLGDMHWDYFVGKGGKTKAEIINSEEYRRSIEVRPKLKGYIDSLIVNHDNWNLEIKWENKWLE</sequence>
<reference evidence="7 8" key="1">
    <citation type="journal article" date="2015" name="Genome Announc.">
        <title>Expanding the biotechnology potential of lactobacilli through comparative genomics of 213 strains and associated genera.</title>
        <authorList>
            <person name="Sun Z."/>
            <person name="Harris H.M."/>
            <person name="McCann A."/>
            <person name="Guo C."/>
            <person name="Argimon S."/>
            <person name="Zhang W."/>
            <person name="Yang X."/>
            <person name="Jeffery I.B."/>
            <person name="Cooney J.C."/>
            <person name="Kagawa T.F."/>
            <person name="Liu W."/>
            <person name="Song Y."/>
            <person name="Salvetti E."/>
            <person name="Wrobel A."/>
            <person name="Rasinkangas P."/>
            <person name="Parkhill J."/>
            <person name="Rea M.C."/>
            <person name="O'Sullivan O."/>
            <person name="Ritari J."/>
            <person name="Douillard F.P."/>
            <person name="Paul Ross R."/>
            <person name="Yang R."/>
            <person name="Briner A.E."/>
            <person name="Felis G.E."/>
            <person name="de Vos W.M."/>
            <person name="Barrangou R."/>
            <person name="Klaenhammer T.R."/>
            <person name="Caufield P.W."/>
            <person name="Cui Y."/>
            <person name="Zhang H."/>
            <person name="O'Toole P.W."/>
        </authorList>
    </citation>
    <scope>NUCLEOTIDE SEQUENCE [LARGE SCALE GENOMIC DNA]</scope>
    <source>
        <strain evidence="7 8">DSM 15354</strain>
    </source>
</reference>
<comment type="caution">
    <text evidence="7">The sequence shown here is derived from an EMBL/GenBank/DDBJ whole genome shotgun (WGS) entry which is preliminary data.</text>
</comment>
<keyword evidence="3" id="KW-0408">Iron</keyword>
<dbReference type="AlphaFoldDB" id="A0A0R1SC22"/>
<dbReference type="InterPro" id="IPR029052">
    <property type="entry name" value="Metallo-depent_PP-like"/>
</dbReference>
<name>A0A0R1SC22_9LACO</name>
<dbReference type="EMBL" id="AZFB01000002">
    <property type="protein sequence ID" value="KRL63592.1"/>
    <property type="molecule type" value="Genomic_DNA"/>
</dbReference>
<dbReference type="GO" id="GO:0016787">
    <property type="term" value="F:hydrolase activity"/>
    <property type="evidence" value="ECO:0007669"/>
    <property type="project" value="UniProtKB-KW"/>
</dbReference>
<evidence type="ECO:0000259" key="6">
    <source>
        <dbReference type="Pfam" id="PF17839"/>
    </source>
</evidence>
<evidence type="ECO:0000256" key="1">
    <source>
        <dbReference type="ARBA" id="ARBA00022723"/>
    </source>
</evidence>
<accession>A0A0R1SC22</accession>
<dbReference type="PANTHER" id="PTHR42988:SF2">
    <property type="entry name" value="CYCLIC NUCLEOTIDE PHOSPHODIESTERASE CBUA0032-RELATED"/>
    <property type="match status" value="1"/>
</dbReference>
<dbReference type="SUPFAM" id="SSF56300">
    <property type="entry name" value="Metallo-dependent phosphatases"/>
    <property type="match status" value="1"/>
</dbReference>
<protein>
    <recommendedName>
        <fullName evidence="9">Phosphohydrolase</fullName>
    </recommendedName>
</protein>
<dbReference type="PATRIC" id="fig|1122152.4.peg.508"/>
<organism evidence="7 8">
    <name type="scientific">Lactobacillus psittaci DSM 15354</name>
    <dbReference type="NCBI Taxonomy" id="1122152"/>
    <lineage>
        <taxon>Bacteria</taxon>
        <taxon>Bacillati</taxon>
        <taxon>Bacillota</taxon>
        <taxon>Bacilli</taxon>
        <taxon>Lactobacillales</taxon>
        <taxon>Lactobacillaceae</taxon>
        <taxon>Lactobacillus</taxon>
    </lineage>
</organism>